<proteinExistence type="predicted"/>
<reference evidence="2" key="1">
    <citation type="submission" date="2019-11" db="EMBL/GenBank/DDBJ databases">
        <title>Bipolaris sorokiniana Genome sequencing.</title>
        <authorList>
            <person name="Wang H."/>
        </authorList>
    </citation>
    <scope>NUCLEOTIDE SEQUENCE</scope>
</reference>
<name>A0A8H5ZEE8_COCSA</name>
<comment type="caution">
    <text evidence="2">The sequence shown here is derived from an EMBL/GenBank/DDBJ whole genome shotgun (WGS) entry which is preliminary data.</text>
</comment>
<evidence type="ECO:0000256" key="1">
    <source>
        <dbReference type="SAM" id="MobiDB-lite"/>
    </source>
</evidence>
<dbReference type="Proteomes" id="UP000624244">
    <property type="component" value="Unassembled WGS sequence"/>
</dbReference>
<evidence type="ECO:0000313" key="2">
    <source>
        <dbReference type="EMBL" id="KAF5846560.1"/>
    </source>
</evidence>
<dbReference type="EMBL" id="WNKQ01000015">
    <property type="protein sequence ID" value="KAF5846560.1"/>
    <property type="molecule type" value="Genomic_DNA"/>
</dbReference>
<gene>
    <name evidence="2" type="ORF">GGP41_004595</name>
</gene>
<protein>
    <submittedName>
        <fullName evidence="2">Uncharacterized protein</fullName>
    </submittedName>
</protein>
<dbReference type="AlphaFoldDB" id="A0A8H5ZEE8"/>
<evidence type="ECO:0000313" key="3">
    <source>
        <dbReference type="Proteomes" id="UP000624244"/>
    </source>
</evidence>
<feature type="region of interest" description="Disordered" evidence="1">
    <location>
        <begin position="1"/>
        <end position="22"/>
    </location>
</feature>
<organism evidence="2 3">
    <name type="scientific">Cochliobolus sativus</name>
    <name type="common">Common root rot and spot blotch fungus</name>
    <name type="synonym">Bipolaris sorokiniana</name>
    <dbReference type="NCBI Taxonomy" id="45130"/>
    <lineage>
        <taxon>Eukaryota</taxon>
        <taxon>Fungi</taxon>
        <taxon>Dikarya</taxon>
        <taxon>Ascomycota</taxon>
        <taxon>Pezizomycotina</taxon>
        <taxon>Dothideomycetes</taxon>
        <taxon>Pleosporomycetidae</taxon>
        <taxon>Pleosporales</taxon>
        <taxon>Pleosporineae</taxon>
        <taxon>Pleosporaceae</taxon>
        <taxon>Bipolaris</taxon>
    </lineage>
</organism>
<sequence length="66" mass="7106">MPLAKHRISPSPEAKPASRGHLPVQSADAVAITSAYNVPLASIHYTEFRNQPASACCFELSRMPSV</sequence>
<accession>A0A8H5ZEE8</accession>